<dbReference type="RefSeq" id="WP_267849225.1">
    <property type="nucleotide sequence ID" value="NZ_JAPMXC010000010.1"/>
</dbReference>
<evidence type="ECO:0000313" key="1">
    <source>
        <dbReference type="EMBL" id="MCY0389319.1"/>
    </source>
</evidence>
<protein>
    <submittedName>
        <fullName evidence="1">Uncharacterized protein</fullName>
    </submittedName>
</protein>
<organism evidence="1 2">
    <name type="scientific">Robbsia betulipollinis</name>
    <dbReference type="NCBI Taxonomy" id="2981849"/>
    <lineage>
        <taxon>Bacteria</taxon>
        <taxon>Pseudomonadati</taxon>
        <taxon>Pseudomonadota</taxon>
        <taxon>Betaproteobacteria</taxon>
        <taxon>Burkholderiales</taxon>
        <taxon>Burkholderiaceae</taxon>
        <taxon>Robbsia</taxon>
    </lineage>
</organism>
<accession>A0ABT3ZRY6</accession>
<gene>
    <name evidence="1" type="ORF">OVY01_19430</name>
</gene>
<proteinExistence type="predicted"/>
<comment type="caution">
    <text evidence="1">The sequence shown here is derived from an EMBL/GenBank/DDBJ whole genome shotgun (WGS) entry which is preliminary data.</text>
</comment>
<evidence type="ECO:0000313" key="2">
    <source>
        <dbReference type="Proteomes" id="UP001082899"/>
    </source>
</evidence>
<dbReference type="EMBL" id="JAPMXC010000010">
    <property type="protein sequence ID" value="MCY0389319.1"/>
    <property type="molecule type" value="Genomic_DNA"/>
</dbReference>
<reference evidence="1" key="1">
    <citation type="submission" date="2022-11" db="EMBL/GenBank/DDBJ databases">
        <title>Robbsia betulipollinis sp. nov., isolated from pollen of birch (Betula pendula).</title>
        <authorList>
            <person name="Shi H."/>
            <person name="Ambika Manirajan B."/>
            <person name="Ratering S."/>
            <person name="Geissler-Plaum R."/>
            <person name="Schnell S."/>
        </authorList>
    </citation>
    <scope>NUCLEOTIDE SEQUENCE</scope>
    <source>
        <strain evidence="1">Bb-Pol-6</strain>
    </source>
</reference>
<name>A0ABT3ZRY6_9BURK</name>
<keyword evidence="2" id="KW-1185">Reference proteome</keyword>
<dbReference type="Proteomes" id="UP001082899">
    <property type="component" value="Unassembled WGS sequence"/>
</dbReference>
<sequence length="490" mass="55615">MARALAAAGSSREPISPLAQALIANDLVAVRERLVEASTIPLERGTIVALWERSVRDDRLDMACAIALLVPDDWLHELSQRREDFDSGDDEQVALSLLHQAFRFKSPAFDELLKRFPYVGIRHDLGTNINNLELTFQRGQPLRCNSLAAYWIWCRLQHEASRARMRDLGAGVRTLPRFDAGVFAPDRVQREIPDGFRHGLSDLAGVSNDIEIIDACDWPAFTRREFDRLHEESRRGSAEPHAFYGIITPTHALACELKTKKAADGTPRFVRLLNDPNNRYLQTRASTRDARDVERWSLESGHEDPDAHENSFPDGERRILVFRCQRDAVEALVEGRPLPRTRDTARFARRLPEGAAKFTPQTMYLMLRARLMGSWRDLQPELREFARRVDRDRLQAVIAPCNPEGVPLFFHLLNHYPEATTAYVHAISALPVDDGVKMIILCAEDDEGRSPFATSTRRHHMRLALNGLGDTPFVRLLSRRLDAHSTTGRT</sequence>